<evidence type="ECO:0000256" key="1">
    <source>
        <dbReference type="ARBA" id="ARBA00023125"/>
    </source>
</evidence>
<dbReference type="EMBL" id="MJFZ01000478">
    <property type="protein sequence ID" value="RAW28603.1"/>
    <property type="molecule type" value="Genomic_DNA"/>
</dbReference>
<keyword evidence="4" id="KW-1185">Reference proteome</keyword>
<name>A0A329RV41_9STRA</name>
<dbReference type="VEuPathDB" id="FungiDB:PC110_g15038"/>
<dbReference type="OrthoDB" id="109247at2759"/>
<dbReference type="Pfam" id="PF03221">
    <property type="entry name" value="HTH_Tnp_Tc5"/>
    <property type="match status" value="1"/>
</dbReference>
<dbReference type="InterPro" id="IPR006600">
    <property type="entry name" value="HTH_CenpB_DNA-bd_dom"/>
</dbReference>
<proteinExistence type="predicted"/>
<dbReference type="GO" id="GO:0003677">
    <property type="term" value="F:DNA binding"/>
    <property type="evidence" value="ECO:0007669"/>
    <property type="project" value="UniProtKB-KW"/>
</dbReference>
<accession>A0A329RV41</accession>
<comment type="caution">
    <text evidence="3">The sequence shown here is derived from an EMBL/GenBank/DDBJ whole genome shotgun (WGS) entry which is preliminary data.</text>
</comment>
<organism evidence="3 4">
    <name type="scientific">Phytophthora cactorum</name>
    <dbReference type="NCBI Taxonomy" id="29920"/>
    <lineage>
        <taxon>Eukaryota</taxon>
        <taxon>Sar</taxon>
        <taxon>Stramenopiles</taxon>
        <taxon>Oomycota</taxon>
        <taxon>Peronosporomycetes</taxon>
        <taxon>Peronosporales</taxon>
        <taxon>Peronosporaceae</taxon>
        <taxon>Phytophthora</taxon>
    </lineage>
</organism>
<dbReference type="AlphaFoldDB" id="A0A329RV41"/>
<dbReference type="Proteomes" id="UP000251314">
    <property type="component" value="Unassembled WGS sequence"/>
</dbReference>
<reference evidence="3 4" key="1">
    <citation type="submission" date="2018-01" db="EMBL/GenBank/DDBJ databases">
        <title>Draft genome of the strawberry crown rot pathogen Phytophthora cactorum.</title>
        <authorList>
            <person name="Armitage A.D."/>
            <person name="Lysoe E."/>
            <person name="Nellist C.F."/>
            <person name="Harrison R.J."/>
            <person name="Brurberg M.B."/>
        </authorList>
    </citation>
    <scope>NUCLEOTIDE SEQUENCE [LARGE SCALE GENOMIC DNA]</scope>
    <source>
        <strain evidence="3 4">10300</strain>
    </source>
</reference>
<keyword evidence="1" id="KW-0238">DNA-binding</keyword>
<dbReference type="STRING" id="29920.A0A329RV41"/>
<feature type="domain" description="HTH CENPB-type" evidence="2">
    <location>
        <begin position="14"/>
        <end position="87"/>
    </location>
</feature>
<evidence type="ECO:0000259" key="2">
    <source>
        <dbReference type="PROSITE" id="PS51253"/>
    </source>
</evidence>
<dbReference type="PROSITE" id="PS51253">
    <property type="entry name" value="HTH_CENPB"/>
    <property type="match status" value="1"/>
</dbReference>
<evidence type="ECO:0000313" key="3">
    <source>
        <dbReference type="EMBL" id="RAW28603.1"/>
    </source>
</evidence>
<protein>
    <recommendedName>
        <fullName evidence="2">HTH CENPB-type domain-containing protein</fullName>
    </recommendedName>
</protein>
<gene>
    <name evidence="3" type="ORF">PC110_g15038</name>
</gene>
<sequence>MVAKTRTAQQKLFRHIVTAKTLSDDTEMDILEWLIALRSHGVPVSAEMIELEAFEVAALYNVPRSIFAATPTWIASYLSRYSLSLRAKTWQGQTTPEDSDIVAKAFSATVRRRIAEEGTTKVYNADQTAIFHEYVSKRTVDRRDAKCNSQQAIASLLATTQRLQHRGSRSGALGFEREYMEICWSIDKAPGYKEALTPQTKATKAKNR</sequence>
<evidence type="ECO:0000313" key="4">
    <source>
        <dbReference type="Proteomes" id="UP000251314"/>
    </source>
</evidence>